<dbReference type="RefSeq" id="WP_057798844.1">
    <property type="nucleotide sequence ID" value="NZ_AZFM01000017.1"/>
</dbReference>
<evidence type="ECO:0000256" key="1">
    <source>
        <dbReference type="ARBA" id="ARBA00022612"/>
    </source>
</evidence>
<evidence type="ECO:0000256" key="2">
    <source>
        <dbReference type="ARBA" id="ARBA00023219"/>
    </source>
</evidence>
<dbReference type="PATRIC" id="fig|1423763.3.peg.519"/>
<dbReference type="Proteomes" id="UP000051036">
    <property type="component" value="Unassembled WGS sequence"/>
</dbReference>
<accession>A0A0R1UKD6</accession>
<sequence length="174" mass="19495">MSSILTAKQRKFVNEYVVSGNATQSAIKAGYSEKTARVTGQENLLKPAIKKAIEERLAGIESKKIGDAKEVLEFYFRVLRGEEIEEVPMSTADSVITVTKKPSIKDKVSVSKEIMKRFPLYDPMEKQKLKKLTADARISEAKAKAMEDNGQDIEQLLDKMMDNLAKEDLKHGSK</sequence>
<evidence type="ECO:0000313" key="5">
    <source>
        <dbReference type="Proteomes" id="UP000051036"/>
    </source>
</evidence>
<organism evidence="4 5">
    <name type="scientific">Lactobacillus kalixensis DSM 16043</name>
    <dbReference type="NCBI Taxonomy" id="1423763"/>
    <lineage>
        <taxon>Bacteria</taxon>
        <taxon>Bacillati</taxon>
        <taxon>Bacillota</taxon>
        <taxon>Bacilli</taxon>
        <taxon>Lactobacillales</taxon>
        <taxon>Lactobacillaceae</taxon>
        <taxon>Lactobacillus</taxon>
    </lineage>
</organism>
<dbReference type="Gene3D" id="6.10.140.2160">
    <property type="match status" value="1"/>
</dbReference>
<dbReference type="OrthoDB" id="7358785at2"/>
<protein>
    <submittedName>
        <fullName evidence="4">Phage terminase, small subunit</fullName>
    </submittedName>
</protein>
<keyword evidence="5" id="KW-1185">Reference proteome</keyword>
<dbReference type="Pfam" id="PF03592">
    <property type="entry name" value="Terminase_2"/>
    <property type="match status" value="1"/>
</dbReference>
<keyword evidence="1" id="KW-1188">Viral release from host cell</keyword>
<dbReference type="InterPro" id="IPR005335">
    <property type="entry name" value="Terminase_ssu"/>
</dbReference>
<dbReference type="Gene3D" id="1.10.10.1400">
    <property type="entry name" value="Terminase, small subunit, N-terminal DNA-binding domain, HTH motif"/>
    <property type="match status" value="1"/>
</dbReference>
<dbReference type="InterPro" id="IPR038713">
    <property type="entry name" value="Terminase_Gp1_N_sf"/>
</dbReference>
<gene>
    <name evidence="4" type="ORF">FC46_GL000515</name>
</gene>
<comment type="caution">
    <text evidence="4">The sequence shown here is derived from an EMBL/GenBank/DDBJ whole genome shotgun (WGS) entry which is preliminary data.</text>
</comment>
<feature type="coiled-coil region" evidence="3">
    <location>
        <begin position="129"/>
        <end position="163"/>
    </location>
</feature>
<keyword evidence="3" id="KW-0175">Coiled coil</keyword>
<dbReference type="GO" id="GO:0051276">
    <property type="term" value="P:chromosome organization"/>
    <property type="evidence" value="ECO:0007669"/>
    <property type="project" value="InterPro"/>
</dbReference>
<dbReference type="AlphaFoldDB" id="A0A0R1UKD6"/>
<dbReference type="PANTHER" id="PTHR41328:SF2">
    <property type="entry name" value="TERMINASE SMALL SUBUNIT"/>
    <property type="match status" value="1"/>
</dbReference>
<dbReference type="EMBL" id="AZFM01000017">
    <property type="protein sequence ID" value="KRL89867.1"/>
    <property type="molecule type" value="Genomic_DNA"/>
</dbReference>
<reference evidence="4 5" key="1">
    <citation type="journal article" date="2015" name="Genome Announc.">
        <title>Expanding the biotechnology potential of lactobacilli through comparative genomics of 213 strains and associated genera.</title>
        <authorList>
            <person name="Sun Z."/>
            <person name="Harris H.M."/>
            <person name="McCann A."/>
            <person name="Guo C."/>
            <person name="Argimon S."/>
            <person name="Zhang W."/>
            <person name="Yang X."/>
            <person name="Jeffery I.B."/>
            <person name="Cooney J.C."/>
            <person name="Kagawa T.F."/>
            <person name="Liu W."/>
            <person name="Song Y."/>
            <person name="Salvetti E."/>
            <person name="Wrobel A."/>
            <person name="Rasinkangas P."/>
            <person name="Parkhill J."/>
            <person name="Rea M.C."/>
            <person name="O'Sullivan O."/>
            <person name="Ritari J."/>
            <person name="Douillard F.P."/>
            <person name="Paul Ross R."/>
            <person name="Yang R."/>
            <person name="Briner A.E."/>
            <person name="Felis G.E."/>
            <person name="de Vos W.M."/>
            <person name="Barrangou R."/>
            <person name="Klaenhammer T.R."/>
            <person name="Caufield P.W."/>
            <person name="Cui Y."/>
            <person name="Zhang H."/>
            <person name="O'Toole P.W."/>
        </authorList>
    </citation>
    <scope>NUCLEOTIDE SEQUENCE [LARGE SCALE GENOMIC DNA]</scope>
    <source>
        <strain evidence="4 5">DSM 16043</strain>
    </source>
</reference>
<evidence type="ECO:0000256" key="3">
    <source>
        <dbReference type="SAM" id="Coils"/>
    </source>
</evidence>
<name>A0A0R1UKD6_9LACO</name>
<dbReference type="STRING" id="1423763.FC46_GL000515"/>
<dbReference type="PANTHER" id="PTHR41328">
    <property type="entry name" value="TERMINASE SMALL SUBUNIT-RELATED"/>
    <property type="match status" value="1"/>
</dbReference>
<evidence type="ECO:0000313" key="4">
    <source>
        <dbReference type="EMBL" id="KRL89867.1"/>
    </source>
</evidence>
<proteinExistence type="predicted"/>
<dbReference type="InterPro" id="IPR052404">
    <property type="entry name" value="SPP1-like_terminase"/>
</dbReference>
<keyword evidence="2" id="KW-0231">Viral genome packaging</keyword>